<evidence type="ECO:0000313" key="1">
    <source>
        <dbReference type="EMBL" id="MPD03263.1"/>
    </source>
</evidence>
<reference evidence="1 2" key="1">
    <citation type="submission" date="2019-05" db="EMBL/GenBank/DDBJ databases">
        <title>Another draft genome of Portunus trituberculatus and its Hox gene families provides insights of decapod evolution.</title>
        <authorList>
            <person name="Jeong J.-H."/>
            <person name="Song I."/>
            <person name="Kim S."/>
            <person name="Choi T."/>
            <person name="Kim D."/>
            <person name="Ryu S."/>
            <person name="Kim W."/>
        </authorList>
    </citation>
    <scope>NUCLEOTIDE SEQUENCE [LARGE SCALE GENOMIC DNA]</scope>
    <source>
        <tissue evidence="1">Muscle</tissue>
    </source>
</reference>
<accession>A0A5B7K431</accession>
<dbReference type="AlphaFoldDB" id="A0A5B7K431"/>
<comment type="caution">
    <text evidence="1">The sequence shown here is derived from an EMBL/GenBank/DDBJ whole genome shotgun (WGS) entry which is preliminary data.</text>
</comment>
<dbReference type="EMBL" id="VSRR010135426">
    <property type="protein sequence ID" value="MPD03263.1"/>
    <property type="molecule type" value="Genomic_DNA"/>
</dbReference>
<sequence length="39" mass="4367">MQELTINQYSQSFTTNLSISLMQELTSILNLSPLLCPPP</sequence>
<gene>
    <name evidence="1" type="ORF">E2C01_098891</name>
</gene>
<protein>
    <submittedName>
        <fullName evidence="1">Uncharacterized protein</fullName>
    </submittedName>
</protein>
<dbReference type="Proteomes" id="UP000324222">
    <property type="component" value="Unassembled WGS sequence"/>
</dbReference>
<proteinExistence type="predicted"/>
<name>A0A5B7K431_PORTR</name>
<evidence type="ECO:0000313" key="2">
    <source>
        <dbReference type="Proteomes" id="UP000324222"/>
    </source>
</evidence>
<organism evidence="1 2">
    <name type="scientific">Portunus trituberculatus</name>
    <name type="common">Swimming crab</name>
    <name type="synonym">Neptunus trituberculatus</name>
    <dbReference type="NCBI Taxonomy" id="210409"/>
    <lineage>
        <taxon>Eukaryota</taxon>
        <taxon>Metazoa</taxon>
        <taxon>Ecdysozoa</taxon>
        <taxon>Arthropoda</taxon>
        <taxon>Crustacea</taxon>
        <taxon>Multicrustacea</taxon>
        <taxon>Malacostraca</taxon>
        <taxon>Eumalacostraca</taxon>
        <taxon>Eucarida</taxon>
        <taxon>Decapoda</taxon>
        <taxon>Pleocyemata</taxon>
        <taxon>Brachyura</taxon>
        <taxon>Eubrachyura</taxon>
        <taxon>Portunoidea</taxon>
        <taxon>Portunidae</taxon>
        <taxon>Portuninae</taxon>
        <taxon>Portunus</taxon>
    </lineage>
</organism>
<keyword evidence="2" id="KW-1185">Reference proteome</keyword>